<proteinExistence type="predicted"/>
<feature type="compositionally biased region" description="Polar residues" evidence="1">
    <location>
        <begin position="268"/>
        <end position="280"/>
    </location>
</feature>
<dbReference type="RefSeq" id="XP_038806445.1">
    <property type="nucleotide sequence ID" value="XM_038957252.1"/>
</dbReference>
<organism evidence="2 3">
    <name type="scientific">Botrytis deweyae</name>
    <dbReference type="NCBI Taxonomy" id="2478750"/>
    <lineage>
        <taxon>Eukaryota</taxon>
        <taxon>Fungi</taxon>
        <taxon>Dikarya</taxon>
        <taxon>Ascomycota</taxon>
        <taxon>Pezizomycotina</taxon>
        <taxon>Leotiomycetes</taxon>
        <taxon>Helotiales</taxon>
        <taxon>Sclerotiniaceae</taxon>
        <taxon>Botrytis</taxon>
    </lineage>
</organism>
<reference evidence="2 3" key="1">
    <citation type="journal article" date="2020" name="Genome Biol. Evol.">
        <title>Comparative genomics of Sclerotiniaceae.</title>
        <authorList>
            <person name="Valero Jimenez C.A."/>
            <person name="Steentjes M."/>
            <person name="Scholten O.E."/>
            <person name="Van Kan J.A.L."/>
        </authorList>
    </citation>
    <scope>NUCLEOTIDE SEQUENCE [LARGE SCALE GENOMIC DNA]</scope>
    <source>
        <strain evidence="2 3">B1</strain>
    </source>
</reference>
<protein>
    <recommendedName>
        <fullName evidence="4">Fungal-type protein kinase domain-containing protein</fullName>
    </recommendedName>
</protein>
<keyword evidence="3" id="KW-1185">Reference proteome</keyword>
<evidence type="ECO:0000313" key="3">
    <source>
        <dbReference type="Proteomes" id="UP000783213"/>
    </source>
</evidence>
<comment type="caution">
    <text evidence="2">The sequence shown here is derived from an EMBL/GenBank/DDBJ whole genome shotgun (WGS) entry which is preliminary data.</text>
</comment>
<feature type="compositionally biased region" description="Basic and acidic residues" evidence="1">
    <location>
        <begin position="320"/>
        <end position="329"/>
    </location>
</feature>
<evidence type="ECO:0000256" key="1">
    <source>
        <dbReference type="SAM" id="MobiDB-lite"/>
    </source>
</evidence>
<accession>A0ABQ7IB47</accession>
<name>A0ABQ7IB47_9HELO</name>
<feature type="compositionally biased region" description="Low complexity" evidence="1">
    <location>
        <begin position="249"/>
        <end position="260"/>
    </location>
</feature>
<evidence type="ECO:0000313" key="2">
    <source>
        <dbReference type="EMBL" id="KAF7918853.1"/>
    </source>
</evidence>
<dbReference type="Proteomes" id="UP000783213">
    <property type="component" value="Unassembled WGS sequence"/>
</dbReference>
<sequence length="404" mass="44738">MPIPHFLNDLRRTETEVSKDAQNEDEFNTIFEPFKKAISAIGYTPIALQIQQKHTPELSKPSKGYEACIKGCCIQIENMLSENESEIKYFLGMFNVHSVYVGTIRNYIDVGTFSDKTRRTIEHNVAVYSTLATLHSSSTPRAFSQISRGVTVPSQFLEVGGGCKNFWDREANNLDWYKIVLDTGRTRGTILKECTAGFFAKHANDLFRFGDSISDTCGATSNFSVYKIDYSKRDIVRIEFSSDKSNSDTTGSETTKTTAPEPKKKTIDGSNSATPIAVTSRSDKPIAISPHPKKPTPDGSKATTSKAAISIPVRPKSVTHRSERSERSGRSKAAPSEADKSTSDTTPLIKHRSDRPKSTPSKAARSGQETIKAAKTQFDKSLHKLDPRKLNSRQHKGYKELEGS</sequence>
<dbReference type="GeneID" id="62236402"/>
<feature type="compositionally biased region" description="Basic and acidic residues" evidence="1">
    <location>
        <begin position="377"/>
        <end position="389"/>
    </location>
</feature>
<feature type="region of interest" description="Disordered" evidence="1">
    <location>
        <begin position="243"/>
        <end position="404"/>
    </location>
</feature>
<evidence type="ECO:0008006" key="4">
    <source>
        <dbReference type="Google" id="ProtNLM"/>
    </source>
</evidence>
<dbReference type="EMBL" id="RCSX01000029">
    <property type="protein sequence ID" value="KAF7918853.1"/>
    <property type="molecule type" value="Genomic_DNA"/>
</dbReference>
<gene>
    <name evidence="2" type="ORF">EAE98_009631</name>
</gene>